<keyword evidence="3" id="KW-1185">Reference proteome</keyword>
<reference evidence="3" key="1">
    <citation type="journal article" date="2019" name="Int. J. Syst. Evol. Microbiol.">
        <title>The Global Catalogue of Microorganisms (GCM) 10K type strain sequencing project: providing services to taxonomists for standard genome sequencing and annotation.</title>
        <authorList>
            <consortium name="The Broad Institute Genomics Platform"/>
            <consortium name="The Broad Institute Genome Sequencing Center for Infectious Disease"/>
            <person name="Wu L."/>
            <person name="Ma J."/>
        </authorList>
    </citation>
    <scope>NUCLEOTIDE SEQUENCE [LARGE SCALE GENOMIC DNA]</scope>
    <source>
        <strain evidence="3">JCM 3369</strain>
    </source>
</reference>
<dbReference type="Proteomes" id="UP001597327">
    <property type="component" value="Unassembled WGS sequence"/>
</dbReference>
<organism evidence="2 3">
    <name type="scientific">Roseibium aestuarii</name>
    <dbReference type="NCBI Taxonomy" id="2600299"/>
    <lineage>
        <taxon>Bacteria</taxon>
        <taxon>Pseudomonadati</taxon>
        <taxon>Pseudomonadota</taxon>
        <taxon>Alphaproteobacteria</taxon>
        <taxon>Hyphomicrobiales</taxon>
        <taxon>Stappiaceae</taxon>
        <taxon>Roseibium</taxon>
    </lineage>
</organism>
<dbReference type="RefSeq" id="WP_149893230.1">
    <property type="nucleotide sequence ID" value="NZ_JBHUFA010000016.1"/>
</dbReference>
<name>A0ABW4K3S4_9HYPH</name>
<sequence length="98" mass="11702">MRRKRPISDEQPQRRERRRTAYELVPLETKKIERDHDAFIGRYRPSIPFLAHLIATRDGDAQTRFKRQCEPEVGVNKYRETAASPRRREAGHVLSREF</sequence>
<evidence type="ECO:0000256" key="1">
    <source>
        <dbReference type="SAM" id="MobiDB-lite"/>
    </source>
</evidence>
<evidence type="ECO:0000313" key="2">
    <source>
        <dbReference type="EMBL" id="MFD1697598.1"/>
    </source>
</evidence>
<accession>A0ABW4K3S4</accession>
<feature type="compositionally biased region" description="Basic and acidic residues" evidence="1">
    <location>
        <begin position="1"/>
        <end position="14"/>
    </location>
</feature>
<gene>
    <name evidence="2" type="ORF">ACFSC7_18925</name>
</gene>
<protein>
    <recommendedName>
        <fullName evidence="4">Transposase</fullName>
    </recommendedName>
</protein>
<evidence type="ECO:0008006" key="4">
    <source>
        <dbReference type="Google" id="ProtNLM"/>
    </source>
</evidence>
<dbReference type="EMBL" id="JBHUFA010000016">
    <property type="protein sequence ID" value="MFD1697598.1"/>
    <property type="molecule type" value="Genomic_DNA"/>
</dbReference>
<evidence type="ECO:0000313" key="3">
    <source>
        <dbReference type="Proteomes" id="UP001597327"/>
    </source>
</evidence>
<proteinExistence type="predicted"/>
<comment type="caution">
    <text evidence="2">The sequence shown here is derived from an EMBL/GenBank/DDBJ whole genome shotgun (WGS) entry which is preliminary data.</text>
</comment>
<feature type="region of interest" description="Disordered" evidence="1">
    <location>
        <begin position="1"/>
        <end position="20"/>
    </location>
</feature>